<evidence type="ECO:0000313" key="2">
    <source>
        <dbReference type="Proteomes" id="UP000422251"/>
    </source>
</evidence>
<organism evidence="1 2">
    <name type="scientific">Mycobacterium phage Blinn1</name>
    <dbReference type="NCBI Taxonomy" id="2656562"/>
    <lineage>
        <taxon>Viruses</taxon>
        <taxon>Duplodnaviria</taxon>
        <taxon>Heunggongvirae</taxon>
        <taxon>Uroviricota</taxon>
        <taxon>Caudoviricetes</taxon>
        <taxon>Gladiatorvirus</taxon>
        <taxon>Gladiatorvirus blinn1</taxon>
    </lineage>
</organism>
<accession>A0A649VRH5</accession>
<reference evidence="1 2" key="1">
    <citation type="submission" date="2019-10" db="EMBL/GenBank/DDBJ databases">
        <authorList>
            <person name="Riley H.L."/>
            <person name="Garlena R.A."/>
            <person name="Russell D.A."/>
            <person name="Pope W.H."/>
            <person name="Jacobs-Sera D."/>
            <person name="Hatfull G.F."/>
        </authorList>
    </citation>
    <scope>NUCLEOTIDE SEQUENCE [LARGE SCALE GENOMIC DNA]</scope>
</reference>
<evidence type="ECO:0000313" key="1">
    <source>
        <dbReference type="EMBL" id="QGJ94851.1"/>
    </source>
</evidence>
<dbReference type="RefSeq" id="YP_010061127.1">
    <property type="nucleotide sequence ID" value="NC_054779.1"/>
</dbReference>
<dbReference type="Proteomes" id="UP000422251">
    <property type="component" value="Segment"/>
</dbReference>
<name>A0A649VRH5_9CAUD</name>
<keyword evidence="2" id="KW-1185">Reference proteome</keyword>
<gene>
    <name evidence="1" type="primary">91</name>
    <name evidence="1" type="ORF">SEA_BLINN1_91</name>
</gene>
<protein>
    <submittedName>
        <fullName evidence="1">Uncharacterized protein</fullName>
    </submittedName>
</protein>
<sequence>MTPTRREVMSDYAWIIDKDHLYEEGGICGDEAGVIGPHDANLSEGSDDPKAELTRNYQRHNQFRMYDDDDELYYTGTLFWNGDDPEEEFVYGPLGDFGMPNAGCTDIRYTGHPEWDCG</sequence>
<dbReference type="KEGG" id="vg:64869002"/>
<dbReference type="EMBL" id="MN586039">
    <property type="protein sequence ID" value="QGJ94851.1"/>
    <property type="molecule type" value="Genomic_DNA"/>
</dbReference>
<dbReference type="GeneID" id="64869002"/>
<proteinExistence type="predicted"/>